<gene>
    <name evidence="2" type="ORF">FCI23_36345</name>
</gene>
<dbReference type="OrthoDB" id="3928741at2"/>
<dbReference type="RefSeq" id="WP_136728445.1">
    <property type="nucleotide sequence ID" value="NZ_SUMC01000054.1"/>
</dbReference>
<proteinExistence type="predicted"/>
<keyword evidence="3" id="KW-1185">Reference proteome</keyword>
<feature type="region of interest" description="Disordered" evidence="1">
    <location>
        <begin position="1"/>
        <end position="26"/>
    </location>
</feature>
<evidence type="ECO:0000313" key="3">
    <source>
        <dbReference type="Proteomes" id="UP000305778"/>
    </source>
</evidence>
<dbReference type="AlphaFoldDB" id="A0A4U0S4P6"/>
<feature type="compositionally biased region" description="Basic and acidic residues" evidence="1">
    <location>
        <begin position="8"/>
        <end position="19"/>
    </location>
</feature>
<organism evidence="2 3">
    <name type="scientific">Actinacidiphila oryziradicis</name>
    <dbReference type="NCBI Taxonomy" id="2571141"/>
    <lineage>
        <taxon>Bacteria</taxon>
        <taxon>Bacillati</taxon>
        <taxon>Actinomycetota</taxon>
        <taxon>Actinomycetes</taxon>
        <taxon>Kitasatosporales</taxon>
        <taxon>Streptomycetaceae</taxon>
        <taxon>Actinacidiphila</taxon>
    </lineage>
</organism>
<comment type="caution">
    <text evidence="2">The sequence shown here is derived from an EMBL/GenBank/DDBJ whole genome shotgun (WGS) entry which is preliminary data.</text>
</comment>
<protein>
    <recommendedName>
        <fullName evidence="4">GAF domain-containing protein</fullName>
    </recommendedName>
</protein>
<dbReference type="Proteomes" id="UP000305778">
    <property type="component" value="Unassembled WGS sequence"/>
</dbReference>
<dbReference type="InterPro" id="IPR029016">
    <property type="entry name" value="GAF-like_dom_sf"/>
</dbReference>
<dbReference type="EMBL" id="SUMC01000054">
    <property type="protein sequence ID" value="TKA03228.1"/>
    <property type="molecule type" value="Genomic_DNA"/>
</dbReference>
<sequence length="279" mass="29847">MSVASEDDERRLRGAHERFVMSSQGTPSEVRRLVADSWRRSATTGVSPDGSRLPPVRMAREELAEYRCGHPLAALLPLLRELLGDGATDDRHIFAVGDADGTLLWVEGDTAALDRAERMRFVEGAVWTEAQAGTNAPGTALAVGHPVQILGAEHYSTVVQPWSCAGTRSDQRPLALAAVRAAARAAEAEFARRSEAADGQALRVYLDRLLDPGTSAALLAADGRVLHATPDYAAEDLLGLGLAPGPGMLWDGRPVTVERLGPGGHCWCGREADRRIPYG</sequence>
<evidence type="ECO:0000256" key="1">
    <source>
        <dbReference type="SAM" id="MobiDB-lite"/>
    </source>
</evidence>
<reference evidence="2 3" key="1">
    <citation type="submission" date="2019-04" db="EMBL/GenBank/DDBJ databases">
        <title>Streptomyces oryziradicis sp. nov., a novel actinomycete isolated from rhizosphere soil of rice (Oryza sativa L.).</title>
        <authorList>
            <person name="Li C."/>
        </authorList>
    </citation>
    <scope>NUCLEOTIDE SEQUENCE [LARGE SCALE GENOMIC DNA]</scope>
    <source>
        <strain evidence="2 3">NEAU-C40</strain>
    </source>
</reference>
<evidence type="ECO:0000313" key="2">
    <source>
        <dbReference type="EMBL" id="TKA03228.1"/>
    </source>
</evidence>
<dbReference type="Gene3D" id="3.30.450.40">
    <property type="match status" value="1"/>
</dbReference>
<name>A0A4U0S4P6_9ACTN</name>
<accession>A0A4U0S4P6</accession>
<evidence type="ECO:0008006" key="4">
    <source>
        <dbReference type="Google" id="ProtNLM"/>
    </source>
</evidence>